<dbReference type="Pfam" id="PF12697">
    <property type="entry name" value="Abhydrolase_6"/>
    <property type="match status" value="1"/>
</dbReference>
<feature type="region of interest" description="Disordered" evidence="1">
    <location>
        <begin position="386"/>
        <end position="411"/>
    </location>
</feature>
<evidence type="ECO:0000259" key="2">
    <source>
        <dbReference type="Pfam" id="PF12697"/>
    </source>
</evidence>
<dbReference type="EMBL" id="BAABLP010000002">
    <property type="protein sequence ID" value="GAA4743796.1"/>
    <property type="molecule type" value="Genomic_DNA"/>
</dbReference>
<evidence type="ECO:0000256" key="1">
    <source>
        <dbReference type="SAM" id="MobiDB-lite"/>
    </source>
</evidence>
<accession>A0ABP8Z1J5</accession>
<gene>
    <name evidence="3" type="ORF">GCM10025783_14310</name>
</gene>
<protein>
    <recommendedName>
        <fullName evidence="2">AB hydrolase-1 domain-containing protein</fullName>
    </recommendedName>
</protein>
<sequence>MAARVDPARGAVAAGVVAAGALLTGALTARTARRMTSPRPQRATAVQGVDLAGGTIRFGPTPEALLPGRYSFWFAEGRGHARVGAVIGQDGDGVLRELLGVDTGDLTAAREGRFNGWMYLTPDAFGVPYRAERMQTTQGAVPAWAVPGGDGTRWAVLVHGRSSVRQEALRAVPAFLAAGWSVLLPAYRGDGEAPAGDPTPYAVTDGEWVDVESAILHALDEGATEVVLCGWSSGASIVLATAQRSRVREVIRGVVLDSPVLDGASALLARGEGVPEPVRRGALSLLSSRWGGLVGAGGLDVHPAERADPAALEVPVLVLQSEDDGVAPPEVARRFAAARPDLVRLVPFVGARHTRLWNLDPKRWEGAVTAWLDDDRAALERFSAGEAATARTAGPSRRGAVRRGTRARPAL</sequence>
<evidence type="ECO:0000313" key="3">
    <source>
        <dbReference type="EMBL" id="GAA4743796.1"/>
    </source>
</evidence>
<dbReference type="Proteomes" id="UP001500121">
    <property type="component" value="Unassembled WGS sequence"/>
</dbReference>
<keyword evidence="4" id="KW-1185">Reference proteome</keyword>
<dbReference type="SUPFAM" id="SSF53474">
    <property type="entry name" value="alpha/beta-Hydrolases"/>
    <property type="match status" value="1"/>
</dbReference>
<feature type="domain" description="AB hydrolase-1" evidence="2">
    <location>
        <begin position="156"/>
        <end position="363"/>
    </location>
</feature>
<organism evidence="3 4">
    <name type="scientific">Amnibacterium soli</name>
    <dbReference type="NCBI Taxonomy" id="1282736"/>
    <lineage>
        <taxon>Bacteria</taxon>
        <taxon>Bacillati</taxon>
        <taxon>Actinomycetota</taxon>
        <taxon>Actinomycetes</taxon>
        <taxon>Micrococcales</taxon>
        <taxon>Microbacteriaceae</taxon>
        <taxon>Amnibacterium</taxon>
    </lineage>
</organism>
<dbReference type="InterPro" id="IPR029058">
    <property type="entry name" value="AB_hydrolase_fold"/>
</dbReference>
<reference evidence="4" key="1">
    <citation type="journal article" date="2019" name="Int. J. Syst. Evol. Microbiol.">
        <title>The Global Catalogue of Microorganisms (GCM) 10K type strain sequencing project: providing services to taxonomists for standard genome sequencing and annotation.</title>
        <authorList>
            <consortium name="The Broad Institute Genomics Platform"/>
            <consortium name="The Broad Institute Genome Sequencing Center for Infectious Disease"/>
            <person name="Wu L."/>
            <person name="Ma J."/>
        </authorList>
    </citation>
    <scope>NUCLEOTIDE SEQUENCE [LARGE SCALE GENOMIC DNA]</scope>
    <source>
        <strain evidence="4">JCM 19015</strain>
    </source>
</reference>
<proteinExistence type="predicted"/>
<comment type="caution">
    <text evidence="3">The sequence shown here is derived from an EMBL/GenBank/DDBJ whole genome shotgun (WGS) entry which is preliminary data.</text>
</comment>
<dbReference type="InterPro" id="IPR000073">
    <property type="entry name" value="AB_hydrolase_1"/>
</dbReference>
<dbReference type="Gene3D" id="3.40.50.1820">
    <property type="entry name" value="alpha/beta hydrolase"/>
    <property type="match status" value="1"/>
</dbReference>
<feature type="compositionally biased region" description="Basic residues" evidence="1">
    <location>
        <begin position="399"/>
        <end position="411"/>
    </location>
</feature>
<name>A0ABP8Z1J5_9MICO</name>
<evidence type="ECO:0000313" key="4">
    <source>
        <dbReference type="Proteomes" id="UP001500121"/>
    </source>
</evidence>
<dbReference type="RefSeq" id="WP_345480366.1">
    <property type="nucleotide sequence ID" value="NZ_BAABLP010000002.1"/>
</dbReference>